<feature type="domain" description="RanBP2-type" evidence="9">
    <location>
        <begin position="69"/>
        <end position="98"/>
    </location>
</feature>
<feature type="region of interest" description="Disordered" evidence="8">
    <location>
        <begin position="140"/>
        <end position="160"/>
    </location>
</feature>
<feature type="domain" description="RanBP2-type" evidence="9">
    <location>
        <begin position="229"/>
        <end position="258"/>
    </location>
</feature>
<dbReference type="SUPFAM" id="SSF90209">
    <property type="entry name" value="Ran binding protein zinc finger-like"/>
    <property type="match status" value="8"/>
</dbReference>
<keyword evidence="4" id="KW-0862">Zinc</keyword>
<evidence type="ECO:0000256" key="3">
    <source>
        <dbReference type="ARBA" id="ARBA00022771"/>
    </source>
</evidence>
<keyword evidence="3 7" id="KW-0863">Zinc-finger</keyword>
<evidence type="ECO:0000256" key="8">
    <source>
        <dbReference type="SAM" id="MobiDB-lite"/>
    </source>
</evidence>
<accession>A0ABN9U444</accession>
<comment type="caution">
    <text evidence="10">The sequence shown here is derived from an EMBL/GenBank/DDBJ whole genome shotgun (WGS) entry which is preliminary data.</text>
</comment>
<keyword evidence="2" id="KW-0479">Metal-binding</keyword>
<dbReference type="Proteomes" id="UP001189429">
    <property type="component" value="Unassembled WGS sequence"/>
</dbReference>
<comment type="subcellular location">
    <subcellularLocation>
        <location evidence="1">Nucleus</location>
    </subcellularLocation>
</comment>
<dbReference type="SMART" id="SM00547">
    <property type="entry name" value="ZnF_RBZ"/>
    <property type="match status" value="8"/>
</dbReference>
<dbReference type="PANTHER" id="PTHR23238">
    <property type="entry name" value="RNA BINDING PROTEIN"/>
    <property type="match status" value="1"/>
</dbReference>
<dbReference type="InterPro" id="IPR001876">
    <property type="entry name" value="Znf_RanBP2"/>
</dbReference>
<keyword evidence="5" id="KW-0694">RNA-binding</keyword>
<feature type="domain" description="RanBP2-type" evidence="9">
    <location>
        <begin position="114"/>
        <end position="143"/>
    </location>
</feature>
<feature type="domain" description="RanBP2-type" evidence="9">
    <location>
        <begin position="164"/>
        <end position="193"/>
    </location>
</feature>
<dbReference type="Pfam" id="PF00641">
    <property type="entry name" value="Zn_ribbon_RanBP"/>
    <property type="match status" value="8"/>
</dbReference>
<feature type="domain" description="RanBP2-type" evidence="9">
    <location>
        <begin position="348"/>
        <end position="377"/>
    </location>
</feature>
<dbReference type="Gene3D" id="4.10.1060.10">
    <property type="entry name" value="Zinc finger, RanBP2-type"/>
    <property type="match status" value="8"/>
</dbReference>
<organism evidence="10 11">
    <name type="scientific">Prorocentrum cordatum</name>
    <dbReference type="NCBI Taxonomy" id="2364126"/>
    <lineage>
        <taxon>Eukaryota</taxon>
        <taxon>Sar</taxon>
        <taxon>Alveolata</taxon>
        <taxon>Dinophyceae</taxon>
        <taxon>Prorocentrales</taxon>
        <taxon>Prorocentraceae</taxon>
        <taxon>Prorocentrum</taxon>
    </lineage>
</organism>
<evidence type="ECO:0000256" key="4">
    <source>
        <dbReference type="ARBA" id="ARBA00022833"/>
    </source>
</evidence>
<dbReference type="InterPro" id="IPR034870">
    <property type="entry name" value="TET_fam"/>
</dbReference>
<evidence type="ECO:0000313" key="10">
    <source>
        <dbReference type="EMBL" id="CAK0853628.1"/>
    </source>
</evidence>
<keyword evidence="6" id="KW-0539">Nucleus</keyword>
<feature type="region of interest" description="Disordered" evidence="8">
    <location>
        <begin position="422"/>
        <end position="443"/>
    </location>
</feature>
<gene>
    <name evidence="10" type="ORF">PCOR1329_LOCUS45022</name>
</gene>
<sequence>MGGPVAGVDGNWRCPACQNVNFAVRDACNRCGAPRPPEDQWRTGPKGSPPALVHKEVKGGKGGKPVVGVNGNWLCGSCGNVNFGVRDACNRCGAPRPERESEAEAGADFLVAGVGGAWECGRCGTANYAERHECNLCGSPKPEEQHARGTKRRAGGGGPPVAGVDGNWSCTSCGNVNYAVRQACNRCQAPRAQSQHVPVRVPPVRVPPRTEIVGLVARRGPGGAPVAGVDGNWSCAHCHNVNFAHREVCNRCGAHRPQSFPKGGGKGVAPVAGVDGNWQCRYCNNVNYAVRAECNRCGAPREEDQAPPPQHRPLIHVGGGCGRGVALGAMPHQNGGSKGSKGPPVAGIGGNWKCQFCGNVNFAVRDACNRCAASKVDAEAPVIAKGKGGKGPPVAGENGNWGCLQCGNVNYASRDACNRCGAPRPEDAEDAGPEAKRARRSEEEEEVAWLAASETFQQAEVAASYS</sequence>
<name>A0ABN9U444_9DINO</name>
<evidence type="ECO:0000313" key="11">
    <source>
        <dbReference type="Proteomes" id="UP001189429"/>
    </source>
</evidence>
<evidence type="ECO:0000256" key="5">
    <source>
        <dbReference type="ARBA" id="ARBA00022884"/>
    </source>
</evidence>
<feature type="domain" description="RanBP2-type" evidence="9">
    <location>
        <begin position="274"/>
        <end position="303"/>
    </location>
</feature>
<feature type="domain" description="RanBP2-type" evidence="9">
    <location>
        <begin position="397"/>
        <end position="426"/>
    </location>
</feature>
<dbReference type="EMBL" id="CAUYUJ010015410">
    <property type="protein sequence ID" value="CAK0853628.1"/>
    <property type="molecule type" value="Genomic_DNA"/>
</dbReference>
<protein>
    <recommendedName>
        <fullName evidence="9">RanBP2-type domain-containing protein</fullName>
    </recommendedName>
</protein>
<dbReference type="PROSITE" id="PS50199">
    <property type="entry name" value="ZF_RANBP2_2"/>
    <property type="match status" value="8"/>
</dbReference>
<feature type="region of interest" description="Disordered" evidence="8">
    <location>
        <begin position="35"/>
        <end position="61"/>
    </location>
</feature>
<proteinExistence type="predicted"/>
<evidence type="ECO:0000259" key="9">
    <source>
        <dbReference type="PROSITE" id="PS50199"/>
    </source>
</evidence>
<feature type="domain" description="RanBP2-type" evidence="9">
    <location>
        <begin position="8"/>
        <end position="37"/>
    </location>
</feature>
<evidence type="ECO:0000256" key="1">
    <source>
        <dbReference type="ARBA" id="ARBA00004123"/>
    </source>
</evidence>
<keyword evidence="11" id="KW-1185">Reference proteome</keyword>
<dbReference type="PROSITE" id="PS01358">
    <property type="entry name" value="ZF_RANBP2_1"/>
    <property type="match status" value="8"/>
</dbReference>
<evidence type="ECO:0000256" key="7">
    <source>
        <dbReference type="PROSITE-ProRule" id="PRU00322"/>
    </source>
</evidence>
<reference evidence="10" key="1">
    <citation type="submission" date="2023-10" db="EMBL/GenBank/DDBJ databases">
        <authorList>
            <person name="Chen Y."/>
            <person name="Shah S."/>
            <person name="Dougan E. K."/>
            <person name="Thang M."/>
            <person name="Chan C."/>
        </authorList>
    </citation>
    <scope>NUCLEOTIDE SEQUENCE [LARGE SCALE GENOMIC DNA]</scope>
</reference>
<dbReference type="InterPro" id="IPR036443">
    <property type="entry name" value="Znf_RanBP2_sf"/>
</dbReference>
<feature type="compositionally biased region" description="Basic and acidic residues" evidence="8">
    <location>
        <begin position="433"/>
        <end position="442"/>
    </location>
</feature>
<evidence type="ECO:0000256" key="2">
    <source>
        <dbReference type="ARBA" id="ARBA00022723"/>
    </source>
</evidence>
<evidence type="ECO:0000256" key="6">
    <source>
        <dbReference type="ARBA" id="ARBA00023242"/>
    </source>
</evidence>